<dbReference type="OrthoDB" id="4120135at2759"/>
<dbReference type="GO" id="GO:0030674">
    <property type="term" value="F:protein-macromolecule adaptor activity"/>
    <property type="evidence" value="ECO:0007669"/>
    <property type="project" value="TreeGrafter"/>
</dbReference>
<name>A0A0D2BPR4_9EURO</name>
<dbReference type="GO" id="GO:0031625">
    <property type="term" value="F:ubiquitin protein ligase binding"/>
    <property type="evidence" value="ECO:0007669"/>
    <property type="project" value="TreeGrafter"/>
</dbReference>
<keyword evidence="3" id="KW-1185">Reference proteome</keyword>
<dbReference type="InterPro" id="IPR014752">
    <property type="entry name" value="Arrestin-like_C"/>
</dbReference>
<dbReference type="InterPro" id="IPR014756">
    <property type="entry name" value="Ig_E-set"/>
</dbReference>
<dbReference type="GO" id="GO:0005886">
    <property type="term" value="C:plasma membrane"/>
    <property type="evidence" value="ECO:0007669"/>
    <property type="project" value="TreeGrafter"/>
</dbReference>
<dbReference type="InterPro" id="IPR050357">
    <property type="entry name" value="Arrestin_domain-protein"/>
</dbReference>
<dbReference type="Proteomes" id="UP000054342">
    <property type="component" value="Unassembled WGS sequence"/>
</dbReference>
<accession>A0A0D2BPR4</accession>
<dbReference type="GeneID" id="25328779"/>
<dbReference type="GO" id="GO:0070086">
    <property type="term" value="P:ubiquitin-dependent endocytosis"/>
    <property type="evidence" value="ECO:0007669"/>
    <property type="project" value="TreeGrafter"/>
</dbReference>
<dbReference type="PANTHER" id="PTHR11188:SF17">
    <property type="entry name" value="FI21816P1"/>
    <property type="match status" value="1"/>
</dbReference>
<dbReference type="SUPFAM" id="SSF81296">
    <property type="entry name" value="E set domains"/>
    <property type="match status" value="1"/>
</dbReference>
<proteinExistence type="inferred from homology"/>
<dbReference type="Gene3D" id="2.60.40.640">
    <property type="match status" value="1"/>
</dbReference>
<evidence type="ECO:0000313" key="3">
    <source>
        <dbReference type="Proteomes" id="UP000054342"/>
    </source>
</evidence>
<evidence type="ECO:0000256" key="1">
    <source>
        <dbReference type="ARBA" id="ARBA00005298"/>
    </source>
</evidence>
<dbReference type="AlphaFoldDB" id="A0A0D2BPR4"/>
<sequence>MAHPATMRLSISLSNDDGKPFTPGSMILGVVKFITYEPRIVDSLCVDFRGHTSVFLNQNYGDMMVCRHDYDSKSYLFSRHQDLYNGGCVQHEGTYAWPFAFRIPLFAAPRLLPRGSKELFQQKHPWKGDTAPEPHPLPPSMTQSGRFVCSVRYVLEATLVQRAPNMSKGKKVQSSKTVSVENLDICPDILPASGSDWPYVVHRHTMHCPIRDPSRRMVHRLFPIPCIIPQRQRSKIELRFSVLLPKRLEIKDQSTSALSVPISGSVYSDTASPLPLQMEREPEPEPDLVIRCFKLSLLQHTKVRAGCHSDCSVRRIFTRKGSCRVPVRRMCRSMSESSTPATFVNLSDTVDLSVPTVLLVSDFSTYNIARFYTLEISFSLQFESKRCRFSLSDVPIRVVSQSGEELERRLIEGLETDDEYGCELAGIQWRDYRHRSSDDWGDLQVVPETGIGGWLEEDGLIPDIPPPPYTDNQ</sequence>
<evidence type="ECO:0008006" key="4">
    <source>
        <dbReference type="Google" id="ProtNLM"/>
    </source>
</evidence>
<dbReference type="EMBL" id="KN847320">
    <property type="protein sequence ID" value="KIW54516.1"/>
    <property type="molecule type" value="Genomic_DNA"/>
</dbReference>
<dbReference type="RefSeq" id="XP_013315100.1">
    <property type="nucleotide sequence ID" value="XM_013459646.1"/>
</dbReference>
<comment type="similarity">
    <text evidence="1">Belongs to the arrestin family.</text>
</comment>
<evidence type="ECO:0000313" key="2">
    <source>
        <dbReference type="EMBL" id="KIW54516.1"/>
    </source>
</evidence>
<dbReference type="HOGENOM" id="CLU_563992_0_0_1"/>
<protein>
    <recommendedName>
        <fullName evidence="4">Arrestin-like N-terminal domain-containing protein</fullName>
    </recommendedName>
</protein>
<organism evidence="2 3">
    <name type="scientific">Exophiala xenobiotica</name>
    <dbReference type="NCBI Taxonomy" id="348802"/>
    <lineage>
        <taxon>Eukaryota</taxon>
        <taxon>Fungi</taxon>
        <taxon>Dikarya</taxon>
        <taxon>Ascomycota</taxon>
        <taxon>Pezizomycotina</taxon>
        <taxon>Eurotiomycetes</taxon>
        <taxon>Chaetothyriomycetidae</taxon>
        <taxon>Chaetothyriales</taxon>
        <taxon>Herpotrichiellaceae</taxon>
        <taxon>Exophiala</taxon>
    </lineage>
</organism>
<gene>
    <name evidence="2" type="ORF">PV05_06871</name>
</gene>
<dbReference type="PANTHER" id="PTHR11188">
    <property type="entry name" value="ARRESTIN DOMAIN CONTAINING PROTEIN"/>
    <property type="match status" value="1"/>
</dbReference>
<dbReference type="GO" id="GO:0005829">
    <property type="term" value="C:cytosol"/>
    <property type="evidence" value="ECO:0007669"/>
    <property type="project" value="TreeGrafter"/>
</dbReference>
<reference evidence="2 3" key="1">
    <citation type="submission" date="2015-01" db="EMBL/GenBank/DDBJ databases">
        <title>The Genome Sequence of Exophiala xenobiotica CBS118157.</title>
        <authorList>
            <consortium name="The Broad Institute Genomics Platform"/>
            <person name="Cuomo C."/>
            <person name="de Hoog S."/>
            <person name="Gorbushina A."/>
            <person name="Stielow B."/>
            <person name="Teixiera M."/>
            <person name="Abouelleil A."/>
            <person name="Chapman S.B."/>
            <person name="Priest M."/>
            <person name="Young S.K."/>
            <person name="Wortman J."/>
            <person name="Nusbaum C."/>
            <person name="Birren B."/>
        </authorList>
    </citation>
    <scope>NUCLEOTIDE SEQUENCE [LARGE SCALE GENOMIC DNA]</scope>
    <source>
        <strain evidence="2 3">CBS 118157</strain>
    </source>
</reference>